<evidence type="ECO:0000313" key="2">
    <source>
        <dbReference type="EMBL" id="AHE54298.1"/>
    </source>
</evidence>
<feature type="transmembrane region" description="Helical" evidence="1">
    <location>
        <begin position="224"/>
        <end position="250"/>
    </location>
</feature>
<keyword evidence="1" id="KW-0812">Transmembrane</keyword>
<keyword evidence="1" id="KW-0472">Membrane</keyword>
<proteinExistence type="predicted"/>
<reference evidence="2 3" key="1">
    <citation type="submission" date="2013-07" db="EMBL/GenBank/DDBJ databases">
        <title>Completed genome of Sphingomonas sanxanigenens NX02.</title>
        <authorList>
            <person name="Ma T."/>
            <person name="Huang H."/>
            <person name="Wu M."/>
            <person name="Li X."/>
            <person name="Li G."/>
        </authorList>
    </citation>
    <scope>NUCLEOTIDE SEQUENCE [LARGE SCALE GENOMIC DNA]</scope>
    <source>
        <strain evidence="2 3">NX02</strain>
    </source>
</reference>
<protein>
    <recommendedName>
        <fullName evidence="4">Cytochrome C oxidase subunit I</fullName>
    </recommendedName>
</protein>
<keyword evidence="3" id="KW-1185">Reference proteome</keyword>
<dbReference type="Proteomes" id="UP000018851">
    <property type="component" value="Chromosome"/>
</dbReference>
<keyword evidence="1" id="KW-1133">Transmembrane helix</keyword>
<dbReference type="Pfam" id="PF09955">
    <property type="entry name" value="DUF2189"/>
    <property type="match status" value="1"/>
</dbReference>
<sequence>MVALSLDPVRTPAFDTIAVRRIGSEDINAALRDALDDFRSKRGDLIFAGLIYPFVGLAAAWLALGNDILPLLFPVAAGISLLGPLAATGFYELARRREAGLEAGWRHFFDIAKNPARDSIAVVGTILIALFGAWLVAAVLIYTAFMGTADPASPGAFLSALFGTANGWAMMIVGNLVGLGFAILAFAISAISLPMLVDRDVGAGPAMRASIEAVRRNPMVMTRWGLTIAVLLVVGSLPFFLGLAVVLPVLGYATWHLYTRVVDREALAAV</sequence>
<gene>
    <name evidence="2" type="ORF">NX02_13000</name>
</gene>
<dbReference type="STRING" id="1123269.NX02_13000"/>
<accession>W0ADB1</accession>
<dbReference type="OrthoDB" id="9809543at2"/>
<feature type="transmembrane region" description="Helical" evidence="1">
    <location>
        <begin position="120"/>
        <end position="145"/>
    </location>
</feature>
<dbReference type="KEGG" id="ssan:NX02_13000"/>
<dbReference type="InterPro" id="IPR018692">
    <property type="entry name" value="DUF2189"/>
</dbReference>
<dbReference type="EMBL" id="CP006644">
    <property type="protein sequence ID" value="AHE54298.1"/>
    <property type="molecule type" value="Genomic_DNA"/>
</dbReference>
<dbReference type="HOGENOM" id="CLU_067791_0_0_5"/>
<feature type="transmembrane region" description="Helical" evidence="1">
    <location>
        <begin position="45"/>
        <end position="65"/>
    </location>
</feature>
<feature type="transmembrane region" description="Helical" evidence="1">
    <location>
        <begin position="71"/>
        <end position="91"/>
    </location>
</feature>
<dbReference type="PATRIC" id="fig|1123269.5.peg.2530"/>
<evidence type="ECO:0000313" key="3">
    <source>
        <dbReference type="Proteomes" id="UP000018851"/>
    </source>
</evidence>
<dbReference type="eggNOG" id="COG5473">
    <property type="taxonomic scope" value="Bacteria"/>
</dbReference>
<organism evidence="2 3">
    <name type="scientific">Sphingomonas sanxanigenens DSM 19645 = NX02</name>
    <dbReference type="NCBI Taxonomy" id="1123269"/>
    <lineage>
        <taxon>Bacteria</taxon>
        <taxon>Pseudomonadati</taxon>
        <taxon>Pseudomonadota</taxon>
        <taxon>Alphaproteobacteria</taxon>
        <taxon>Sphingomonadales</taxon>
        <taxon>Sphingomonadaceae</taxon>
        <taxon>Sphingomonas</taxon>
    </lineage>
</organism>
<evidence type="ECO:0000256" key="1">
    <source>
        <dbReference type="SAM" id="Phobius"/>
    </source>
</evidence>
<dbReference type="AlphaFoldDB" id="W0ADB1"/>
<name>W0ADB1_9SPHN</name>
<evidence type="ECO:0008006" key="4">
    <source>
        <dbReference type="Google" id="ProtNLM"/>
    </source>
</evidence>
<feature type="transmembrane region" description="Helical" evidence="1">
    <location>
        <begin position="165"/>
        <end position="191"/>
    </location>
</feature>